<evidence type="ECO:0000256" key="1">
    <source>
        <dbReference type="ARBA" id="ARBA00012404"/>
    </source>
</evidence>
<name>A0A804QAW6_MAIZE</name>
<keyword evidence="6" id="KW-1185">Reference proteome</keyword>
<evidence type="ECO:0000256" key="2">
    <source>
        <dbReference type="ARBA" id="ARBA00023235"/>
    </source>
</evidence>
<proteinExistence type="predicted"/>
<dbReference type="AlphaFoldDB" id="A0A804QAW6"/>
<dbReference type="GO" id="GO:0004106">
    <property type="term" value="F:chorismate mutase activity"/>
    <property type="evidence" value="ECO:0007669"/>
    <property type="project" value="UniProtKB-EC"/>
</dbReference>
<dbReference type="Gramene" id="Zm00001eb311210_T001">
    <property type="protein sequence ID" value="Zm00001eb311210_P001"/>
    <property type="gene ID" value="Zm00001eb311210"/>
</dbReference>
<sequence>MSSCHACFLTYAPPTRRTLAVVSGAVLAGGALAYARSSQSRRRRRRPEASRSGGAGALATNRDGFSQNGAGGGLATTDQRSSGLKSLHFLAVILLKKIGPSDTRYLLCLVLTLVGSTIFSSMSDVLVLEIQIVLVFTAAFVVSSPASLAMTPLQRFQGLRDPGVMLYADDGGELHDHLLRPGIVPPLSSPLVENKARIFEQNATDSECKVAPKVLSKLYDPWVMPQTKDVEVEYLLRCLD</sequence>
<evidence type="ECO:0000256" key="4">
    <source>
        <dbReference type="SAM" id="Phobius"/>
    </source>
</evidence>
<feature type="transmembrane region" description="Helical" evidence="4">
    <location>
        <begin position="18"/>
        <end position="35"/>
    </location>
</feature>
<dbReference type="InParanoid" id="A0A804QAW6"/>
<dbReference type="Gene3D" id="1.10.590.10">
    <property type="entry name" value="Chorismate mutase, AroQ class superfamily, eukaryotic"/>
    <property type="match status" value="1"/>
</dbReference>
<keyword evidence="4" id="KW-1133">Transmembrane helix</keyword>
<dbReference type="EnsemblPlants" id="Zm00001eb311210_T001">
    <property type="protein sequence ID" value="Zm00001eb311210_P001"/>
    <property type="gene ID" value="Zm00001eb311210"/>
</dbReference>
<feature type="transmembrane region" description="Helical" evidence="4">
    <location>
        <begin position="105"/>
        <end position="122"/>
    </location>
</feature>
<keyword evidence="4" id="KW-0812">Transmembrane</keyword>
<dbReference type="SUPFAM" id="SSF48600">
    <property type="entry name" value="Chorismate mutase II"/>
    <property type="match status" value="1"/>
</dbReference>
<feature type="transmembrane region" description="Helical" evidence="4">
    <location>
        <begin position="128"/>
        <end position="150"/>
    </location>
</feature>
<evidence type="ECO:0000256" key="3">
    <source>
        <dbReference type="SAM" id="MobiDB-lite"/>
    </source>
</evidence>
<protein>
    <recommendedName>
        <fullName evidence="1">chorismate mutase</fullName>
        <ecNumber evidence="1">5.4.99.5</ecNumber>
    </recommendedName>
</protein>
<dbReference type="InterPro" id="IPR036263">
    <property type="entry name" value="Chorismate_II_sf"/>
</dbReference>
<dbReference type="InterPro" id="IPR037039">
    <property type="entry name" value="CM_AroQ_sf_eucaryotic"/>
</dbReference>
<dbReference type="GO" id="GO:0009073">
    <property type="term" value="P:aromatic amino acid family biosynthetic process"/>
    <property type="evidence" value="ECO:0007669"/>
    <property type="project" value="InterPro"/>
</dbReference>
<reference evidence="6" key="1">
    <citation type="submission" date="2015-12" db="EMBL/GenBank/DDBJ databases">
        <title>Update maize B73 reference genome by single molecule sequencing technologies.</title>
        <authorList>
            <consortium name="Maize Genome Sequencing Project"/>
            <person name="Ware D."/>
        </authorList>
    </citation>
    <scope>NUCLEOTIDE SEQUENCE [LARGE SCALE GENOMIC DNA]</scope>
    <source>
        <strain evidence="6">cv. B73</strain>
    </source>
</reference>
<dbReference type="Proteomes" id="UP000007305">
    <property type="component" value="Chromosome 7"/>
</dbReference>
<reference evidence="5" key="3">
    <citation type="submission" date="2021-05" db="UniProtKB">
        <authorList>
            <consortium name="EnsemblPlants"/>
        </authorList>
    </citation>
    <scope>IDENTIFICATION</scope>
    <source>
        <strain evidence="5">cv. B73</strain>
    </source>
</reference>
<organism evidence="5 6">
    <name type="scientific">Zea mays</name>
    <name type="common">Maize</name>
    <dbReference type="NCBI Taxonomy" id="4577"/>
    <lineage>
        <taxon>Eukaryota</taxon>
        <taxon>Viridiplantae</taxon>
        <taxon>Streptophyta</taxon>
        <taxon>Embryophyta</taxon>
        <taxon>Tracheophyta</taxon>
        <taxon>Spermatophyta</taxon>
        <taxon>Magnoliopsida</taxon>
        <taxon>Liliopsida</taxon>
        <taxon>Poales</taxon>
        <taxon>Poaceae</taxon>
        <taxon>PACMAD clade</taxon>
        <taxon>Panicoideae</taxon>
        <taxon>Andropogonodae</taxon>
        <taxon>Andropogoneae</taxon>
        <taxon>Tripsacinae</taxon>
        <taxon>Zea</taxon>
    </lineage>
</organism>
<accession>A0A804QAW6</accession>
<evidence type="ECO:0000313" key="6">
    <source>
        <dbReference type="Proteomes" id="UP000007305"/>
    </source>
</evidence>
<keyword evidence="2" id="KW-0413">Isomerase</keyword>
<dbReference type="EC" id="5.4.99.5" evidence="1"/>
<evidence type="ECO:0000313" key="5">
    <source>
        <dbReference type="EnsemblPlants" id="Zm00001eb311210_P001"/>
    </source>
</evidence>
<feature type="region of interest" description="Disordered" evidence="3">
    <location>
        <begin position="38"/>
        <end position="77"/>
    </location>
</feature>
<dbReference type="GO" id="GO:0046417">
    <property type="term" value="P:chorismate metabolic process"/>
    <property type="evidence" value="ECO:0007669"/>
    <property type="project" value="InterPro"/>
</dbReference>
<reference evidence="5" key="2">
    <citation type="submission" date="2019-07" db="EMBL/GenBank/DDBJ databases">
        <authorList>
            <person name="Seetharam A."/>
            <person name="Woodhouse M."/>
            <person name="Cannon E."/>
        </authorList>
    </citation>
    <scope>NUCLEOTIDE SEQUENCE [LARGE SCALE GENOMIC DNA]</scope>
    <source>
        <strain evidence="5">cv. B73</strain>
    </source>
</reference>
<keyword evidence="4" id="KW-0472">Membrane</keyword>